<protein>
    <recommendedName>
        <fullName evidence="10">DNA 3'-5' helicase</fullName>
        <ecNumber evidence="10">5.6.2.4</ecNumber>
    </recommendedName>
</protein>
<feature type="compositionally biased region" description="Low complexity" evidence="11">
    <location>
        <begin position="1140"/>
        <end position="1150"/>
    </location>
</feature>
<dbReference type="SMART" id="SM00490">
    <property type="entry name" value="HELICc"/>
    <property type="match status" value="1"/>
</dbReference>
<dbReference type="InterPro" id="IPR036388">
    <property type="entry name" value="WH-like_DNA-bd_sf"/>
</dbReference>
<dbReference type="Gene3D" id="1.10.150.80">
    <property type="entry name" value="HRDC domain"/>
    <property type="match status" value="1"/>
</dbReference>
<dbReference type="CDD" id="cd18794">
    <property type="entry name" value="SF2_C_RecQ"/>
    <property type="match status" value="1"/>
</dbReference>
<keyword evidence="3" id="KW-0378">Hydrolase</keyword>
<dbReference type="EC" id="5.6.2.4" evidence="10"/>
<gene>
    <name evidence="15" type="ORF">M0813_28045</name>
</gene>
<keyword evidence="6" id="KW-0238">DNA-binding</keyword>
<proteinExistence type="inferred from homology"/>
<dbReference type="PROSITE" id="PS00690">
    <property type="entry name" value="DEAH_ATP_HELICASE"/>
    <property type="match status" value="1"/>
</dbReference>
<evidence type="ECO:0000256" key="1">
    <source>
        <dbReference type="ARBA" id="ARBA00005446"/>
    </source>
</evidence>
<feature type="compositionally biased region" description="Low complexity" evidence="11">
    <location>
        <begin position="359"/>
        <end position="377"/>
    </location>
</feature>
<dbReference type="PANTHER" id="PTHR13710">
    <property type="entry name" value="DNA HELICASE RECQ FAMILY MEMBER"/>
    <property type="match status" value="1"/>
</dbReference>
<keyword evidence="7" id="KW-0413">Isomerase</keyword>
<feature type="domain" description="HRDC" evidence="12">
    <location>
        <begin position="1060"/>
        <end position="1141"/>
    </location>
</feature>
<feature type="region of interest" description="Disordered" evidence="11">
    <location>
        <begin position="1136"/>
        <end position="1170"/>
    </location>
</feature>
<dbReference type="InterPro" id="IPR014001">
    <property type="entry name" value="Helicase_ATP-bd"/>
</dbReference>
<evidence type="ECO:0000256" key="6">
    <source>
        <dbReference type="ARBA" id="ARBA00023125"/>
    </source>
</evidence>
<feature type="region of interest" description="Disordered" evidence="11">
    <location>
        <begin position="333"/>
        <end position="377"/>
    </location>
</feature>
<dbReference type="InterPro" id="IPR004589">
    <property type="entry name" value="DNA_helicase_ATP-dep_RecQ"/>
</dbReference>
<dbReference type="PANTHER" id="PTHR13710:SF152">
    <property type="entry name" value="ATP-DEPENDENT DNA HELICASE Q5"/>
    <property type="match status" value="1"/>
</dbReference>
<feature type="compositionally biased region" description="Basic and acidic residues" evidence="11">
    <location>
        <begin position="147"/>
        <end position="161"/>
    </location>
</feature>
<keyword evidence="4" id="KW-0347">Helicase</keyword>
<comment type="catalytic activity">
    <reaction evidence="9">
        <text>Couples ATP hydrolysis with the unwinding of duplex DNA by translocating in the 3'-5' direction.</text>
        <dbReference type="EC" id="5.6.2.4"/>
    </reaction>
</comment>
<feature type="compositionally biased region" description="Basic and acidic residues" evidence="11">
    <location>
        <begin position="37"/>
        <end position="49"/>
    </location>
</feature>
<dbReference type="Proteomes" id="UP001150062">
    <property type="component" value="Unassembled WGS sequence"/>
</dbReference>
<feature type="region of interest" description="Disordered" evidence="11">
    <location>
        <begin position="21"/>
        <end position="57"/>
    </location>
</feature>
<dbReference type="Pfam" id="PF16124">
    <property type="entry name" value="RecQ_Zn_bind"/>
    <property type="match status" value="1"/>
</dbReference>
<evidence type="ECO:0000259" key="14">
    <source>
        <dbReference type="PROSITE" id="PS51194"/>
    </source>
</evidence>
<sequence length="1170" mass="136342">MTMQSNLSSLESIFKQASQSSFQSFHSSPTITQEQPTLKERSRSQENKDLIIQPLPNKKNYSFLKLKSFVGKSQKPSTYSKRNHQREMVPTNFSSNGNNRNDDPIINLKPTVFNSDLKQSQNNNYSFSKTQEKQKQQYHQKQPYPQKQKEKEKEKEKKIDEEELTQKETSLLEGIDKKVLKLLEKRKNILKKLPTNHPFVIGLEKITKIYTKYSNSSKDTKNSDLHLSDLFDQPKIYNNQNNFSNSFQERSVEFQNNNNNKNNNNNFNNEDYSYNNNNNENDWKQNSFQNNYHNTNNQQFNNQENFHYNENSNQQGNFNYQTNENDFGTTSYPPIDNSYNTNTNTFTNTDTYTNKDKYTSTNTNTNPNSNSQQGSKKNSIFNFNKKKYDNSNFQWSKKIHENKRKTFGIKKFRVNQEAIINATMSGKNVFVLMPTGGGKSLTFMLPSTISKGITVVISPLVSLIQDQVLTLQSLNIGVVSFTGDMDLTTQNQIYSQIKNPHNQIRCLYCTPEKINASQKFLNLLEYLYTRKKIARFVIDEAHCVSQWGHDFRPDYTKLGILQQNYPNVPIMALTATATERVKEDVVKILNIEGCELFTQSFNRTNLIYEVRKKKPSVVHRDIFEFIQKHYKNESGIIYCFSRMDCEKLAVKLQKLGLSCCAYHGGLDNKDRSQIQRQWTSDSIRVLIGTVAFGMGVNKADVRFVIHHSMPKSIENMYQESGRAGRDGLKAHCILFYSYSDKIKIERLINQEATRQQTIHNNMMLSNVVHYCQNEIECRRTSVLKYFGETFHYRDCHKSCDNCKLRGKYNYDMVDLTQQAKNVIQILQKIKSTTLSRLAQILKGSNSKEMKNLGFSKETVPCFGTMKKGFLIKDIRKFIIKLDDEKVLTHKTESLNTIYRTRVTRYMIGPESSKCLNGSKKIKLQLQKNNRSSNKSKKKNQGGKKSNTNRKKKNEVGFSNNHNVNFHNFNNQQCQNQNNNHQQQFQANKPNNSLFNNNNHSDRKRKTMGSNSNQYTDMYNNNNNNNDNRFHSFNNNENTQKKTHYNENPNRDIESIIQKNKIQEEPLFKHLDKIRRQIAEEKDGLTPYHIFNITVLKRIVVKRPKDLEEFSNIEGVGQVKTQKFGQTFIEAIVNFENGTHNNNSQNNNSQNLKEEEWDDFDFSDFDETENN</sequence>
<evidence type="ECO:0000259" key="12">
    <source>
        <dbReference type="PROSITE" id="PS50967"/>
    </source>
</evidence>
<feature type="compositionally biased region" description="Basic residues" evidence="11">
    <location>
        <begin position="933"/>
        <end position="952"/>
    </location>
</feature>
<evidence type="ECO:0000256" key="10">
    <source>
        <dbReference type="ARBA" id="ARBA00034808"/>
    </source>
</evidence>
<dbReference type="InterPro" id="IPR032284">
    <property type="entry name" value="RecQ_Zn-bd"/>
</dbReference>
<dbReference type="CDD" id="cd17920">
    <property type="entry name" value="DEXHc_RecQ"/>
    <property type="match status" value="1"/>
</dbReference>
<keyword evidence="2" id="KW-0547">Nucleotide-binding</keyword>
<organism evidence="15 16">
    <name type="scientific">Anaeramoeba flamelloides</name>
    <dbReference type="NCBI Taxonomy" id="1746091"/>
    <lineage>
        <taxon>Eukaryota</taxon>
        <taxon>Metamonada</taxon>
        <taxon>Anaeramoebidae</taxon>
        <taxon>Anaeramoeba</taxon>
    </lineage>
</organism>
<dbReference type="SMART" id="SM00341">
    <property type="entry name" value="HRDC"/>
    <property type="match status" value="1"/>
</dbReference>
<dbReference type="PROSITE" id="PS51192">
    <property type="entry name" value="HELICASE_ATP_BIND_1"/>
    <property type="match status" value="1"/>
</dbReference>
<dbReference type="Pfam" id="PF09382">
    <property type="entry name" value="RQC"/>
    <property type="match status" value="1"/>
</dbReference>
<dbReference type="InterPro" id="IPR002464">
    <property type="entry name" value="DNA/RNA_helicase_DEAH_CS"/>
</dbReference>
<comment type="caution">
    <text evidence="15">The sequence shown here is derived from an EMBL/GenBank/DDBJ whole genome shotgun (WGS) entry which is preliminary data.</text>
</comment>
<feature type="domain" description="Helicase ATP-binding" evidence="13">
    <location>
        <begin position="420"/>
        <end position="595"/>
    </location>
</feature>
<dbReference type="InterPro" id="IPR002121">
    <property type="entry name" value="HRDC_dom"/>
</dbReference>
<evidence type="ECO:0000256" key="8">
    <source>
        <dbReference type="ARBA" id="ARBA00023242"/>
    </source>
</evidence>
<evidence type="ECO:0000256" key="5">
    <source>
        <dbReference type="ARBA" id="ARBA00022840"/>
    </source>
</evidence>
<dbReference type="Gene3D" id="3.40.50.300">
    <property type="entry name" value="P-loop containing nucleotide triphosphate hydrolases"/>
    <property type="match status" value="2"/>
</dbReference>
<dbReference type="Pfam" id="PF00270">
    <property type="entry name" value="DEAD"/>
    <property type="match status" value="1"/>
</dbReference>
<dbReference type="PROSITE" id="PS50967">
    <property type="entry name" value="HRDC"/>
    <property type="match status" value="1"/>
</dbReference>
<keyword evidence="8" id="KW-0539">Nucleus</keyword>
<feature type="region of interest" description="Disordered" evidence="11">
    <location>
        <begin position="128"/>
        <end position="161"/>
    </location>
</feature>
<feature type="compositionally biased region" description="Low complexity" evidence="11">
    <location>
        <begin position="336"/>
        <end position="352"/>
    </location>
</feature>
<evidence type="ECO:0000256" key="9">
    <source>
        <dbReference type="ARBA" id="ARBA00034617"/>
    </source>
</evidence>
<dbReference type="InterPro" id="IPR018982">
    <property type="entry name" value="RQC_domain"/>
</dbReference>
<dbReference type="InterPro" id="IPR027417">
    <property type="entry name" value="P-loop_NTPase"/>
</dbReference>
<dbReference type="InterPro" id="IPR044876">
    <property type="entry name" value="HRDC_dom_sf"/>
</dbReference>
<dbReference type="Pfam" id="PF00570">
    <property type="entry name" value="HRDC"/>
    <property type="match status" value="1"/>
</dbReference>
<reference evidence="15" key="1">
    <citation type="submission" date="2022-08" db="EMBL/GenBank/DDBJ databases">
        <title>Novel sulfate-reducing endosymbionts in the free-living metamonad Anaeramoeba.</title>
        <authorList>
            <person name="Jerlstrom-Hultqvist J."/>
            <person name="Cepicka I."/>
            <person name="Gallot-Lavallee L."/>
            <person name="Salas-Leiva D."/>
            <person name="Curtis B.A."/>
            <person name="Zahonova K."/>
            <person name="Pipaliya S."/>
            <person name="Dacks J."/>
            <person name="Roger A.J."/>
        </authorList>
    </citation>
    <scope>NUCLEOTIDE SEQUENCE</scope>
    <source>
        <strain evidence="15">Schooner1</strain>
    </source>
</reference>
<evidence type="ECO:0000256" key="2">
    <source>
        <dbReference type="ARBA" id="ARBA00022741"/>
    </source>
</evidence>
<evidence type="ECO:0000313" key="16">
    <source>
        <dbReference type="Proteomes" id="UP001150062"/>
    </source>
</evidence>
<accession>A0ABQ8XUM0</accession>
<dbReference type="SUPFAM" id="SSF47819">
    <property type="entry name" value="HRDC-like"/>
    <property type="match status" value="1"/>
</dbReference>
<feature type="region of interest" description="Disordered" evidence="11">
    <location>
        <begin position="924"/>
        <end position="1011"/>
    </location>
</feature>
<dbReference type="Pfam" id="PF00271">
    <property type="entry name" value="Helicase_C"/>
    <property type="match status" value="1"/>
</dbReference>
<feature type="compositionally biased region" description="Acidic residues" evidence="11">
    <location>
        <begin position="1154"/>
        <end position="1170"/>
    </location>
</feature>
<dbReference type="NCBIfam" id="TIGR00614">
    <property type="entry name" value="recQ_fam"/>
    <property type="match status" value="1"/>
</dbReference>
<dbReference type="SMART" id="SM00487">
    <property type="entry name" value="DEXDc"/>
    <property type="match status" value="1"/>
</dbReference>
<dbReference type="EMBL" id="JAOAOG010000245">
    <property type="protein sequence ID" value="KAJ6236290.1"/>
    <property type="molecule type" value="Genomic_DNA"/>
</dbReference>
<dbReference type="InterPro" id="IPR010997">
    <property type="entry name" value="HRDC-like_sf"/>
</dbReference>
<evidence type="ECO:0000259" key="13">
    <source>
        <dbReference type="PROSITE" id="PS51192"/>
    </source>
</evidence>
<feature type="compositionally biased region" description="Low complexity" evidence="11">
    <location>
        <begin position="959"/>
        <end position="998"/>
    </location>
</feature>
<evidence type="ECO:0000256" key="7">
    <source>
        <dbReference type="ARBA" id="ARBA00023235"/>
    </source>
</evidence>
<feature type="domain" description="Helicase C-terminal" evidence="14">
    <location>
        <begin position="621"/>
        <end position="766"/>
    </location>
</feature>
<dbReference type="SUPFAM" id="SSF52540">
    <property type="entry name" value="P-loop containing nucleoside triphosphate hydrolases"/>
    <property type="match status" value="1"/>
</dbReference>
<evidence type="ECO:0000256" key="4">
    <source>
        <dbReference type="ARBA" id="ARBA00022806"/>
    </source>
</evidence>
<feature type="compositionally biased region" description="Low complexity" evidence="11">
    <location>
        <begin position="137"/>
        <end position="146"/>
    </location>
</feature>
<keyword evidence="5" id="KW-0067">ATP-binding</keyword>
<keyword evidence="16" id="KW-1185">Reference proteome</keyword>
<name>A0ABQ8XUM0_9EUKA</name>
<feature type="region of interest" description="Disordered" evidence="11">
    <location>
        <begin position="255"/>
        <end position="299"/>
    </location>
</feature>
<evidence type="ECO:0000256" key="3">
    <source>
        <dbReference type="ARBA" id="ARBA00022801"/>
    </source>
</evidence>
<dbReference type="InterPro" id="IPR011545">
    <property type="entry name" value="DEAD/DEAH_box_helicase_dom"/>
</dbReference>
<dbReference type="InterPro" id="IPR001650">
    <property type="entry name" value="Helicase_C-like"/>
</dbReference>
<dbReference type="PROSITE" id="PS51194">
    <property type="entry name" value="HELICASE_CTER"/>
    <property type="match status" value="1"/>
</dbReference>
<feature type="region of interest" description="Disordered" evidence="11">
    <location>
        <begin position="72"/>
        <end position="108"/>
    </location>
</feature>
<evidence type="ECO:0000313" key="15">
    <source>
        <dbReference type="EMBL" id="KAJ6236290.1"/>
    </source>
</evidence>
<evidence type="ECO:0000256" key="11">
    <source>
        <dbReference type="SAM" id="MobiDB-lite"/>
    </source>
</evidence>
<comment type="similarity">
    <text evidence="1">Belongs to the helicase family. RecQ subfamily.</text>
</comment>
<dbReference type="Gene3D" id="1.10.10.10">
    <property type="entry name" value="Winged helix-like DNA-binding domain superfamily/Winged helix DNA-binding domain"/>
    <property type="match status" value="1"/>
</dbReference>